<dbReference type="InterPro" id="IPR023214">
    <property type="entry name" value="HAD_sf"/>
</dbReference>
<dbReference type="InterPro" id="IPR036412">
    <property type="entry name" value="HAD-like_sf"/>
</dbReference>
<dbReference type="SFLD" id="SFLDG00002">
    <property type="entry name" value="C1.7:_P-type_atpase_like"/>
    <property type="match status" value="1"/>
</dbReference>
<evidence type="ECO:0000256" key="1">
    <source>
        <dbReference type="ARBA" id="ARBA00004651"/>
    </source>
</evidence>
<comment type="subcellular location">
    <subcellularLocation>
        <location evidence="1">Cell membrane</location>
        <topology evidence="1">Multi-pass membrane protein</topology>
    </subcellularLocation>
</comment>
<dbReference type="NCBIfam" id="TIGR01494">
    <property type="entry name" value="ATPase_P-type"/>
    <property type="match status" value="2"/>
</dbReference>
<dbReference type="Gene3D" id="3.30.70.100">
    <property type="match status" value="1"/>
</dbReference>
<dbReference type="PANTHER" id="PTHR43520">
    <property type="entry name" value="ATP7, ISOFORM B"/>
    <property type="match status" value="1"/>
</dbReference>
<dbReference type="SUPFAM" id="SSF56784">
    <property type="entry name" value="HAD-like"/>
    <property type="match status" value="1"/>
</dbReference>
<reference evidence="15 17" key="1">
    <citation type="submission" date="2016-06" db="EMBL/GenBank/DDBJ databases">
        <title>Complete genome sequence of Streptomyces griseochromogenes ATCC 14511, the Blasticidin S producer.</title>
        <authorList>
            <person name="Wu L."/>
        </authorList>
    </citation>
    <scope>NUCLEOTIDE SEQUENCE [LARGE SCALE GENOMIC DNA]</scope>
    <source>
        <strain evidence="15 17">ATCC 14511</strain>
    </source>
</reference>
<evidence type="ECO:0000313" key="15">
    <source>
        <dbReference type="EMBL" id="ANP55184.1"/>
    </source>
</evidence>
<proteinExistence type="inferred from homology"/>
<keyword evidence="3 12" id="KW-0812">Transmembrane</keyword>
<evidence type="ECO:0000256" key="6">
    <source>
        <dbReference type="ARBA" id="ARBA00022840"/>
    </source>
</evidence>
<keyword evidence="6 12" id="KW-0067">ATP-binding</keyword>
<dbReference type="Gene3D" id="3.40.1110.10">
    <property type="entry name" value="Calcium-transporting ATPase, cytoplasmic domain N"/>
    <property type="match status" value="1"/>
</dbReference>
<dbReference type="SUPFAM" id="SSF81653">
    <property type="entry name" value="Calcium ATPase, transduction domain A"/>
    <property type="match status" value="1"/>
</dbReference>
<evidence type="ECO:0000313" key="16">
    <source>
        <dbReference type="EMBL" id="MBP2050378.1"/>
    </source>
</evidence>
<dbReference type="GO" id="GO:0005524">
    <property type="term" value="F:ATP binding"/>
    <property type="evidence" value="ECO:0007669"/>
    <property type="project" value="UniProtKB-UniRule"/>
</dbReference>
<dbReference type="GO" id="GO:0055070">
    <property type="term" value="P:copper ion homeostasis"/>
    <property type="evidence" value="ECO:0007669"/>
    <property type="project" value="TreeGrafter"/>
</dbReference>
<keyword evidence="8 12" id="KW-1133">Transmembrane helix</keyword>
<dbReference type="Pfam" id="PF00702">
    <property type="entry name" value="Hydrolase"/>
    <property type="match status" value="1"/>
</dbReference>
<dbReference type="Proteomes" id="UP000092659">
    <property type="component" value="Chromosome"/>
</dbReference>
<dbReference type="RefSeq" id="WP_067314732.1">
    <property type="nucleotide sequence ID" value="NZ_CP016279.1"/>
</dbReference>
<dbReference type="PROSITE" id="PS01229">
    <property type="entry name" value="COF_2"/>
    <property type="match status" value="1"/>
</dbReference>
<dbReference type="Proteomes" id="UP001519309">
    <property type="component" value="Unassembled WGS sequence"/>
</dbReference>
<organism evidence="15 17">
    <name type="scientific">Streptomyces griseochromogenes</name>
    <dbReference type="NCBI Taxonomy" id="68214"/>
    <lineage>
        <taxon>Bacteria</taxon>
        <taxon>Bacillati</taxon>
        <taxon>Actinomycetota</taxon>
        <taxon>Actinomycetes</taxon>
        <taxon>Kitasatosporales</taxon>
        <taxon>Streptomycetaceae</taxon>
        <taxon>Streptomyces</taxon>
    </lineage>
</organism>
<dbReference type="PROSITE" id="PS00154">
    <property type="entry name" value="ATPASE_E1_E2"/>
    <property type="match status" value="1"/>
</dbReference>
<feature type="transmembrane region" description="Helical" evidence="12">
    <location>
        <begin position="112"/>
        <end position="132"/>
    </location>
</feature>
<sequence length="787" mass="81754">MTSTTAETEAASAIGGTSEVELLIGGMTCASCAARVEKKLNRMDGVSATVNFATEKAKVSYAEGVQVADLITTVVKTGYTAEEPPPPEPEPDTAAEESARQDPELAALRDRLLVSALLAAPVVLLAMVPSLQFDSWQWLSLTLAAPVVVWGGLPFHRAAWTNLRHGAATMDTLVSVGTLAAFGWSLWALFFGDAGMPGMHDEFRFTVSRMDGASTIYLEVAAGVVALILLGRYLEARSKRRAGAALKALMELGAKDVAVLRYDEGEPEGLSAEGGGGRRTGGREVRVPVASLAVGDRFVVRPGEKIATDGTVVEGVSAVDAAMLTGESVPVDVGPGDQVTGATVNAGGRLVVEASRVGADTQLARMAKLVEDAQNGKAEVQRLADRISAVFVPVVILVAVATFGAWLAATGNTVAAFTAAVAVLIIACPCALGLATPTALMVGTGRGAQLGILIKGPEVLESTRRVDTVVLDKTGTVTSGRMTLQEVYAADGEDETEVLRLAGALEHASEHPVARAIAAGAEKRLKGASAQSSPARAVAGDGWDLPGAEHFENVPGRGVRGRVEGREVAVGRLYDTLPEELAHARRQAEQEGRTAVVVGWDGRARGVLAVADAVKETSAEAVRELRALGLAPVLLTGDNRTVAEAVARTVGIDEVIAEVLPEDKVEVVRRLQGEGRTVAMVGDGVNDAAALATADLGLAMGTGTDAAIEAGDLTLVRGDLRVAADAIRLSRRTLATIKGNLVWAFGYNVAALPLAAAGLLNPMIAGATMAFSSVFVVSNSLRLRRFR</sequence>
<dbReference type="SFLD" id="SFLDS00003">
    <property type="entry name" value="Haloacid_Dehalogenase"/>
    <property type="match status" value="1"/>
</dbReference>
<dbReference type="InterPro" id="IPR023298">
    <property type="entry name" value="ATPase_P-typ_TM_dom_sf"/>
</dbReference>
<dbReference type="OrthoDB" id="7059309at2"/>
<dbReference type="AlphaFoldDB" id="A0A1B1B8L6"/>
<dbReference type="NCBIfam" id="TIGR01525">
    <property type="entry name" value="ATPase-IB_hvy"/>
    <property type="match status" value="1"/>
</dbReference>
<dbReference type="InterPro" id="IPR027256">
    <property type="entry name" value="P-typ_ATPase_IB"/>
</dbReference>
<protein>
    <recommendedName>
        <fullName evidence="11">Cation-transporting P-type ATPase B</fullName>
    </recommendedName>
</protein>
<reference evidence="16 18" key="2">
    <citation type="submission" date="2021-03" db="EMBL/GenBank/DDBJ databases">
        <title>Genomic Encyclopedia of Type Strains, Phase IV (KMG-IV): sequencing the most valuable type-strain genomes for metagenomic binning, comparative biology and taxonomic classification.</title>
        <authorList>
            <person name="Goeker M."/>
        </authorList>
    </citation>
    <scope>NUCLEOTIDE SEQUENCE [LARGE SCALE GENOMIC DNA]</scope>
    <source>
        <strain evidence="16 18">DSM 40499</strain>
    </source>
</reference>
<dbReference type="GO" id="GO:0005507">
    <property type="term" value="F:copper ion binding"/>
    <property type="evidence" value="ECO:0007669"/>
    <property type="project" value="TreeGrafter"/>
</dbReference>
<evidence type="ECO:0000256" key="12">
    <source>
        <dbReference type="RuleBase" id="RU362081"/>
    </source>
</evidence>
<dbReference type="GO" id="GO:0005886">
    <property type="term" value="C:plasma membrane"/>
    <property type="evidence" value="ECO:0007669"/>
    <property type="project" value="UniProtKB-SubCell"/>
</dbReference>
<keyword evidence="4 12" id="KW-0479">Metal-binding</keyword>
<dbReference type="InterPro" id="IPR059000">
    <property type="entry name" value="ATPase_P-type_domA"/>
</dbReference>
<feature type="transmembrane region" description="Helical" evidence="12">
    <location>
        <begin position="763"/>
        <end position="781"/>
    </location>
</feature>
<dbReference type="Pfam" id="PF00122">
    <property type="entry name" value="E1-E2_ATPase"/>
    <property type="match status" value="1"/>
</dbReference>
<dbReference type="PROSITE" id="PS50846">
    <property type="entry name" value="HMA_2"/>
    <property type="match status" value="1"/>
</dbReference>
<dbReference type="CDD" id="cd02094">
    <property type="entry name" value="P-type_ATPase_Cu-like"/>
    <property type="match status" value="1"/>
</dbReference>
<dbReference type="FunFam" id="2.70.150.10:FF:000002">
    <property type="entry name" value="Copper-transporting ATPase 1, putative"/>
    <property type="match status" value="1"/>
</dbReference>
<evidence type="ECO:0000256" key="8">
    <source>
        <dbReference type="ARBA" id="ARBA00022989"/>
    </source>
</evidence>
<feature type="region of interest" description="Disordered" evidence="13">
    <location>
        <begin position="79"/>
        <end position="101"/>
    </location>
</feature>
<feature type="domain" description="HMA" evidence="14">
    <location>
        <begin position="18"/>
        <end position="82"/>
    </location>
</feature>
<evidence type="ECO:0000256" key="13">
    <source>
        <dbReference type="SAM" id="MobiDB-lite"/>
    </source>
</evidence>
<dbReference type="GO" id="GO:0016887">
    <property type="term" value="F:ATP hydrolysis activity"/>
    <property type="evidence" value="ECO:0007669"/>
    <property type="project" value="InterPro"/>
</dbReference>
<dbReference type="KEGG" id="sgs:AVL59_41340"/>
<evidence type="ECO:0000256" key="7">
    <source>
        <dbReference type="ARBA" id="ARBA00022967"/>
    </source>
</evidence>
<dbReference type="PRINTS" id="PR00119">
    <property type="entry name" value="CATATPASE"/>
</dbReference>
<keyword evidence="7" id="KW-1278">Translocase</keyword>
<keyword evidence="5 12" id="KW-0547">Nucleotide-binding</keyword>
<dbReference type="Gene3D" id="3.40.50.1000">
    <property type="entry name" value="HAD superfamily/HAD-like"/>
    <property type="match status" value="1"/>
</dbReference>
<feature type="transmembrane region" description="Helical" evidence="12">
    <location>
        <begin position="138"/>
        <end position="160"/>
    </location>
</feature>
<evidence type="ECO:0000256" key="11">
    <source>
        <dbReference type="ARBA" id="ARBA00074171"/>
    </source>
</evidence>
<evidence type="ECO:0000256" key="4">
    <source>
        <dbReference type="ARBA" id="ARBA00022723"/>
    </source>
</evidence>
<dbReference type="EMBL" id="JAGGLP010000006">
    <property type="protein sequence ID" value="MBP2050378.1"/>
    <property type="molecule type" value="Genomic_DNA"/>
</dbReference>
<keyword evidence="18" id="KW-1185">Reference proteome</keyword>
<evidence type="ECO:0000256" key="2">
    <source>
        <dbReference type="ARBA" id="ARBA00006024"/>
    </source>
</evidence>
<dbReference type="GO" id="GO:0043682">
    <property type="term" value="F:P-type divalent copper transporter activity"/>
    <property type="evidence" value="ECO:0007669"/>
    <property type="project" value="TreeGrafter"/>
</dbReference>
<dbReference type="InterPro" id="IPR023299">
    <property type="entry name" value="ATPase_P-typ_cyto_dom_N"/>
</dbReference>
<dbReference type="SUPFAM" id="SSF55008">
    <property type="entry name" value="HMA, heavy metal-associated domain"/>
    <property type="match status" value="1"/>
</dbReference>
<feature type="transmembrane region" description="Helical" evidence="12">
    <location>
        <begin position="414"/>
        <end position="436"/>
    </location>
</feature>
<feature type="transmembrane region" description="Helical" evidence="12">
    <location>
        <begin position="212"/>
        <end position="231"/>
    </location>
</feature>
<comment type="similarity">
    <text evidence="2 12">Belongs to the cation transport ATPase (P-type) (TC 3.A.3) family. Type IB subfamily.</text>
</comment>
<evidence type="ECO:0000256" key="9">
    <source>
        <dbReference type="ARBA" id="ARBA00023136"/>
    </source>
</evidence>
<evidence type="ECO:0000256" key="10">
    <source>
        <dbReference type="ARBA" id="ARBA00049360"/>
    </source>
</evidence>
<dbReference type="InterPro" id="IPR008250">
    <property type="entry name" value="ATPase_P-typ_transduc_dom_A_sf"/>
</dbReference>
<dbReference type="EMBL" id="CP016279">
    <property type="protein sequence ID" value="ANP55184.1"/>
    <property type="molecule type" value="Genomic_DNA"/>
</dbReference>
<dbReference type="InterPro" id="IPR036163">
    <property type="entry name" value="HMA_dom_sf"/>
</dbReference>
<evidence type="ECO:0000259" key="14">
    <source>
        <dbReference type="PROSITE" id="PS50846"/>
    </source>
</evidence>
<dbReference type="InterPro" id="IPR006121">
    <property type="entry name" value="HMA_dom"/>
</dbReference>
<feature type="transmembrane region" description="Helical" evidence="12">
    <location>
        <begin position="172"/>
        <end position="192"/>
    </location>
</feature>
<comment type="catalytic activity">
    <reaction evidence="10">
        <text>ATP + H2O = ADP + phosphate + H(+)</text>
        <dbReference type="Rhea" id="RHEA:13065"/>
        <dbReference type="ChEBI" id="CHEBI:15377"/>
        <dbReference type="ChEBI" id="CHEBI:15378"/>
        <dbReference type="ChEBI" id="CHEBI:30616"/>
        <dbReference type="ChEBI" id="CHEBI:43474"/>
        <dbReference type="ChEBI" id="CHEBI:456216"/>
    </reaction>
</comment>
<dbReference type="STRING" id="68214.AVL59_41340"/>
<name>A0A1B1B8L6_9ACTN</name>
<dbReference type="Pfam" id="PF00403">
    <property type="entry name" value="HMA"/>
    <property type="match status" value="1"/>
</dbReference>
<dbReference type="InterPro" id="IPR001757">
    <property type="entry name" value="P_typ_ATPase"/>
</dbReference>
<evidence type="ECO:0000256" key="5">
    <source>
        <dbReference type="ARBA" id="ARBA00022741"/>
    </source>
</evidence>
<dbReference type="Gene3D" id="2.70.150.10">
    <property type="entry name" value="Calcium-transporting ATPase, cytoplasmic transduction domain A"/>
    <property type="match status" value="1"/>
</dbReference>
<keyword evidence="9 12" id="KW-0472">Membrane</keyword>
<evidence type="ECO:0000313" key="17">
    <source>
        <dbReference type="Proteomes" id="UP000092659"/>
    </source>
</evidence>
<evidence type="ECO:0000256" key="3">
    <source>
        <dbReference type="ARBA" id="ARBA00022692"/>
    </source>
</evidence>
<keyword evidence="12" id="KW-1003">Cell membrane</keyword>
<dbReference type="SFLD" id="SFLDF00027">
    <property type="entry name" value="p-type_atpase"/>
    <property type="match status" value="1"/>
</dbReference>
<feature type="transmembrane region" description="Helical" evidence="12">
    <location>
        <begin position="387"/>
        <end position="408"/>
    </location>
</feature>
<dbReference type="PROSITE" id="PS01047">
    <property type="entry name" value="HMA_1"/>
    <property type="match status" value="1"/>
</dbReference>
<gene>
    <name evidence="15" type="ORF">AVL59_41340</name>
    <name evidence="16" type="ORF">J2Z21_003317</name>
</gene>
<evidence type="ECO:0000313" key="18">
    <source>
        <dbReference type="Proteomes" id="UP001519309"/>
    </source>
</evidence>
<dbReference type="InterPro" id="IPR018303">
    <property type="entry name" value="ATPase_P-typ_P_site"/>
</dbReference>
<dbReference type="FunFam" id="3.30.70.100:FF:000005">
    <property type="entry name" value="Copper-exporting P-type ATPase A"/>
    <property type="match status" value="1"/>
</dbReference>
<dbReference type="InterPro" id="IPR044492">
    <property type="entry name" value="P_typ_ATPase_HD_dom"/>
</dbReference>
<dbReference type="SUPFAM" id="SSF81665">
    <property type="entry name" value="Calcium ATPase, transmembrane domain M"/>
    <property type="match status" value="1"/>
</dbReference>
<accession>A0A1B1B8L6</accession>
<feature type="transmembrane region" description="Helical" evidence="12">
    <location>
        <begin position="740"/>
        <end position="757"/>
    </location>
</feature>
<dbReference type="InterPro" id="IPR017969">
    <property type="entry name" value="Heavy-metal-associated_CS"/>
</dbReference>
<dbReference type="PANTHER" id="PTHR43520:SF8">
    <property type="entry name" value="P-TYPE CU(+) TRANSPORTER"/>
    <property type="match status" value="1"/>
</dbReference>
<dbReference type="CDD" id="cd00371">
    <property type="entry name" value="HMA"/>
    <property type="match status" value="1"/>
</dbReference>